<proteinExistence type="predicted"/>
<gene>
    <name evidence="1" type="ORF">BEH_11610</name>
</gene>
<protein>
    <submittedName>
        <fullName evidence="1">Uncharacterized protein</fullName>
    </submittedName>
</protein>
<sequence length="64" mass="7244">MCHLCNGIGAVHHGHMGVYEIVACPNCTQLGSNDRHYLNIDLHLQQKRLQSLMAIWELEDKQCG</sequence>
<name>A0A0H4KF10_9BACI</name>
<reference evidence="1 2" key="1">
    <citation type="journal article" date="2015" name="PLoS ONE">
        <title>Genome Sequence of Bacillus endophyticus and Analysis of Its Companion Mechanism in the Ketogulonigenium vulgare-Bacillus Strain Consortium.</title>
        <authorList>
            <person name="Jia N."/>
            <person name="Du J."/>
            <person name="Ding M.Z."/>
            <person name="Gao F."/>
            <person name="Yuan Y.J."/>
        </authorList>
    </citation>
    <scope>NUCLEOTIDE SEQUENCE [LARGE SCALE GENOMIC DNA]</scope>
    <source>
        <strain evidence="1 2">Hbe603</strain>
    </source>
</reference>
<dbReference type="RefSeq" id="WP_046217244.1">
    <property type="nucleotide sequence ID" value="NZ_CP011974.1"/>
</dbReference>
<evidence type="ECO:0000313" key="1">
    <source>
        <dbReference type="EMBL" id="AKO92682.1"/>
    </source>
</evidence>
<organism evidence="1 2">
    <name type="scientific">Priestia filamentosa</name>
    <dbReference type="NCBI Taxonomy" id="1402861"/>
    <lineage>
        <taxon>Bacteria</taxon>
        <taxon>Bacillati</taxon>
        <taxon>Bacillota</taxon>
        <taxon>Bacilli</taxon>
        <taxon>Bacillales</taxon>
        <taxon>Bacillaceae</taxon>
        <taxon>Priestia</taxon>
    </lineage>
</organism>
<dbReference type="KEGG" id="beo:BEH_11610"/>
<evidence type="ECO:0000313" key="2">
    <source>
        <dbReference type="Proteomes" id="UP000036202"/>
    </source>
</evidence>
<dbReference type="AlphaFoldDB" id="A0A0H4KF10"/>
<keyword evidence="2" id="KW-1185">Reference proteome</keyword>
<dbReference type="PATRIC" id="fig|135735.6.peg.2432"/>
<accession>A0A0H4KF10</accession>
<dbReference type="Proteomes" id="UP000036202">
    <property type="component" value="Chromosome"/>
</dbReference>
<reference evidence="2" key="2">
    <citation type="submission" date="2015-06" db="EMBL/GenBank/DDBJ databases">
        <title>Genome Sequence of Bacillus endophyticus and Analysis of its Companion Mechanism in the Ketogulonigenium vulgare-Bacillus strain Consortium.</title>
        <authorList>
            <person name="Jia N."/>
            <person name="Du J."/>
            <person name="Ding M.-Z."/>
            <person name="Gao F."/>
            <person name="Yuan Y.-J."/>
        </authorList>
    </citation>
    <scope>NUCLEOTIDE SEQUENCE [LARGE SCALE GENOMIC DNA]</scope>
    <source>
        <strain evidence="2">Hbe603</strain>
    </source>
</reference>
<dbReference type="EMBL" id="CP011974">
    <property type="protein sequence ID" value="AKO92682.1"/>
    <property type="molecule type" value="Genomic_DNA"/>
</dbReference>